<dbReference type="EMBL" id="REGN01004654">
    <property type="protein sequence ID" value="RNA16663.1"/>
    <property type="molecule type" value="Genomic_DNA"/>
</dbReference>
<dbReference type="OrthoDB" id="10028206at2759"/>
<comment type="caution">
    <text evidence="2">The sequence shown here is derived from an EMBL/GenBank/DDBJ whole genome shotgun (WGS) entry which is preliminary data.</text>
</comment>
<dbReference type="PANTHER" id="PTHR35258">
    <property type="entry name" value="SPERMATOGENESIS-ASSOCIATED PROTEIN 22"/>
    <property type="match status" value="1"/>
</dbReference>
<dbReference type="InterPro" id="IPR033536">
    <property type="entry name" value="Spata22"/>
</dbReference>
<evidence type="ECO:0000256" key="1">
    <source>
        <dbReference type="SAM" id="MobiDB-lite"/>
    </source>
</evidence>
<name>A0A3M7QZD7_BRAPC</name>
<sequence>MQANDSRRFHPYSQNRAITSSKASSSRPIQQQQASPRNPLINNENYEHSNYLNSTKISQKVVYPTLAKSNQERRSILKDKTNISGNQATSSTSESDKNECKNLKIWSVTTKSMQVFSNRFEVLEKYSTNKKLGENSLPGSYLFEIIGQLDSTISKDESNGAREFSLKDSQGRIHCVFYEIDRQMDRFVRDSWIRCVGKFNFKNRLFHCLSVRLVKNQNELFGFGFQVNQTSAHIKLKFFKT</sequence>
<dbReference type="Proteomes" id="UP000276133">
    <property type="component" value="Unassembled WGS sequence"/>
</dbReference>
<evidence type="ECO:0000313" key="2">
    <source>
        <dbReference type="EMBL" id="RNA16663.1"/>
    </source>
</evidence>
<feature type="region of interest" description="Disordered" evidence="1">
    <location>
        <begin position="72"/>
        <end position="96"/>
    </location>
</feature>
<dbReference type="GO" id="GO:0000711">
    <property type="term" value="P:meiotic DNA repair synthesis"/>
    <property type="evidence" value="ECO:0007669"/>
    <property type="project" value="InterPro"/>
</dbReference>
<feature type="compositionally biased region" description="Polar residues" evidence="1">
    <location>
        <begin position="12"/>
        <end position="45"/>
    </location>
</feature>
<protein>
    <submittedName>
        <fullName evidence="2">Spermatogenesis-associated 22</fullName>
    </submittedName>
</protein>
<keyword evidence="3" id="KW-1185">Reference proteome</keyword>
<organism evidence="2 3">
    <name type="scientific">Brachionus plicatilis</name>
    <name type="common">Marine rotifer</name>
    <name type="synonym">Brachionus muelleri</name>
    <dbReference type="NCBI Taxonomy" id="10195"/>
    <lineage>
        <taxon>Eukaryota</taxon>
        <taxon>Metazoa</taxon>
        <taxon>Spiralia</taxon>
        <taxon>Gnathifera</taxon>
        <taxon>Rotifera</taxon>
        <taxon>Eurotatoria</taxon>
        <taxon>Monogononta</taxon>
        <taxon>Pseudotrocha</taxon>
        <taxon>Ploima</taxon>
        <taxon>Brachionidae</taxon>
        <taxon>Brachionus</taxon>
    </lineage>
</organism>
<dbReference type="GO" id="GO:0007276">
    <property type="term" value="P:gamete generation"/>
    <property type="evidence" value="ECO:0007669"/>
    <property type="project" value="InterPro"/>
</dbReference>
<evidence type="ECO:0000313" key="3">
    <source>
        <dbReference type="Proteomes" id="UP000276133"/>
    </source>
</evidence>
<accession>A0A3M7QZD7</accession>
<proteinExistence type="predicted"/>
<dbReference type="GO" id="GO:0007129">
    <property type="term" value="P:homologous chromosome pairing at meiosis"/>
    <property type="evidence" value="ECO:0007669"/>
    <property type="project" value="InterPro"/>
</dbReference>
<feature type="region of interest" description="Disordered" evidence="1">
    <location>
        <begin position="1"/>
        <end position="45"/>
    </location>
</feature>
<feature type="compositionally biased region" description="Polar residues" evidence="1">
    <location>
        <begin position="82"/>
        <end position="93"/>
    </location>
</feature>
<dbReference type="STRING" id="10195.A0A3M7QZD7"/>
<dbReference type="PANTHER" id="PTHR35258:SF1">
    <property type="entry name" value="SPERMATOGENESIS-ASSOCIATED PROTEIN 22"/>
    <property type="match status" value="1"/>
</dbReference>
<gene>
    <name evidence="2" type="ORF">BpHYR1_026200</name>
</gene>
<dbReference type="AlphaFoldDB" id="A0A3M7QZD7"/>
<feature type="compositionally biased region" description="Basic and acidic residues" evidence="1">
    <location>
        <begin position="72"/>
        <end position="81"/>
    </location>
</feature>
<reference evidence="2 3" key="1">
    <citation type="journal article" date="2018" name="Sci. Rep.">
        <title>Genomic signatures of local adaptation to the degree of environmental predictability in rotifers.</title>
        <authorList>
            <person name="Franch-Gras L."/>
            <person name="Hahn C."/>
            <person name="Garcia-Roger E.M."/>
            <person name="Carmona M.J."/>
            <person name="Serra M."/>
            <person name="Gomez A."/>
        </authorList>
    </citation>
    <scope>NUCLEOTIDE SEQUENCE [LARGE SCALE GENOMIC DNA]</scope>
    <source>
        <strain evidence="2">HYR1</strain>
    </source>
</reference>
<dbReference type="GO" id="GO:0051445">
    <property type="term" value="P:regulation of meiotic cell cycle"/>
    <property type="evidence" value="ECO:0007669"/>
    <property type="project" value="TreeGrafter"/>
</dbReference>